<name>A0A2K9NX04_BACTC</name>
<dbReference type="GO" id="GO:0008658">
    <property type="term" value="F:penicillin binding"/>
    <property type="evidence" value="ECO:0007669"/>
    <property type="project" value="InterPro"/>
</dbReference>
<protein>
    <recommendedName>
        <fullName evidence="2">Penicillin-binding protein transpeptidase domain-containing protein</fullName>
    </recommendedName>
</protein>
<sequence>MKKLLVILSILMCTSANSAAPLKVNYKKIFGEREGCFIISDLTTGKILDEYNPARCKKRFSPYSTFKLAAVLMAFENNILKDENQIIKWDGVKRRRAELNQNLTPFTFMTFSAKWVTEWIMPQVGIKPIKKYLHTFQYGNEDFSGGLKNAWVSSSLKISAREELNFVSNFWNEKLGLTKRTTELTKKIIFIKNLSKNTELYGKTGTGCTVGHDCMNRPDKMFGWFVGIIKTPSKVYAVAGNASDLTDEKAPGGVRMRRATIDIVTQMGLVTE</sequence>
<evidence type="ECO:0000256" key="1">
    <source>
        <dbReference type="SAM" id="SignalP"/>
    </source>
</evidence>
<dbReference type="RefSeq" id="WP_102245335.1">
    <property type="nucleotide sequence ID" value="NZ_CP025704.1"/>
</dbReference>
<evidence type="ECO:0000259" key="2">
    <source>
        <dbReference type="Pfam" id="PF00905"/>
    </source>
</evidence>
<gene>
    <name evidence="3" type="ORF">C0V70_18445</name>
</gene>
<accession>A0A2K9NX04</accession>
<feature type="chain" id="PRO_5014966488" description="Penicillin-binding protein transpeptidase domain-containing protein" evidence="1">
    <location>
        <begin position="20"/>
        <end position="272"/>
    </location>
</feature>
<dbReference type="KEGG" id="bsto:C0V70_18445"/>
<evidence type="ECO:0000313" key="4">
    <source>
        <dbReference type="Proteomes" id="UP000235584"/>
    </source>
</evidence>
<keyword evidence="4" id="KW-1185">Reference proteome</keyword>
<dbReference type="InterPro" id="IPR001460">
    <property type="entry name" value="PCN-bd_Tpept"/>
</dbReference>
<dbReference type="AlphaFoldDB" id="A0A2K9NX04"/>
<feature type="domain" description="Penicillin-binding protein transpeptidase" evidence="2">
    <location>
        <begin position="35"/>
        <end position="252"/>
    </location>
</feature>
<dbReference type="InterPro" id="IPR012338">
    <property type="entry name" value="Beta-lactam/transpept-like"/>
</dbReference>
<organism evidence="3 4">
    <name type="scientific">Bacteriovorax stolpii</name>
    <name type="common">Bdellovibrio stolpii</name>
    <dbReference type="NCBI Taxonomy" id="960"/>
    <lineage>
        <taxon>Bacteria</taxon>
        <taxon>Pseudomonadati</taxon>
        <taxon>Bdellovibrionota</taxon>
        <taxon>Bacteriovoracia</taxon>
        <taxon>Bacteriovoracales</taxon>
        <taxon>Bacteriovoracaceae</taxon>
        <taxon>Bacteriovorax</taxon>
    </lineage>
</organism>
<dbReference type="SUPFAM" id="SSF56601">
    <property type="entry name" value="beta-lactamase/transpeptidase-like"/>
    <property type="match status" value="1"/>
</dbReference>
<dbReference type="EMBL" id="CP025704">
    <property type="protein sequence ID" value="AUO00048.1"/>
    <property type="molecule type" value="Genomic_DNA"/>
</dbReference>
<feature type="signal peptide" evidence="1">
    <location>
        <begin position="1"/>
        <end position="19"/>
    </location>
</feature>
<dbReference type="Pfam" id="PF00905">
    <property type="entry name" value="Transpeptidase"/>
    <property type="match status" value="1"/>
</dbReference>
<keyword evidence="1" id="KW-0732">Signal</keyword>
<reference evidence="3 4" key="1">
    <citation type="submission" date="2018-01" db="EMBL/GenBank/DDBJ databases">
        <title>Complete genome sequence of Bacteriovorax stolpii DSM12778.</title>
        <authorList>
            <person name="Tang B."/>
            <person name="Chang J."/>
        </authorList>
    </citation>
    <scope>NUCLEOTIDE SEQUENCE [LARGE SCALE GENOMIC DNA]</scope>
    <source>
        <strain evidence="3 4">DSM 12778</strain>
    </source>
</reference>
<dbReference type="Proteomes" id="UP000235584">
    <property type="component" value="Chromosome"/>
</dbReference>
<dbReference type="Gene3D" id="3.40.710.10">
    <property type="entry name" value="DD-peptidase/beta-lactamase superfamily"/>
    <property type="match status" value="1"/>
</dbReference>
<proteinExistence type="predicted"/>
<evidence type="ECO:0000313" key="3">
    <source>
        <dbReference type="EMBL" id="AUO00048.1"/>
    </source>
</evidence>